<organism evidence="1 2">
    <name type="scientific">Blumeria hordei</name>
    <name type="common">Barley powdery mildew</name>
    <name type="synonym">Blumeria graminis f. sp. hordei</name>
    <dbReference type="NCBI Taxonomy" id="2867405"/>
    <lineage>
        <taxon>Eukaryota</taxon>
        <taxon>Fungi</taxon>
        <taxon>Dikarya</taxon>
        <taxon>Ascomycota</taxon>
        <taxon>Pezizomycotina</taxon>
        <taxon>Leotiomycetes</taxon>
        <taxon>Erysiphales</taxon>
        <taxon>Erysiphaceae</taxon>
        <taxon>Blumeria</taxon>
    </lineage>
</organism>
<evidence type="ECO:0000313" key="2">
    <source>
        <dbReference type="Proteomes" id="UP000275772"/>
    </source>
</evidence>
<protein>
    <submittedName>
        <fullName evidence="1">Uncharacterized protein</fullName>
    </submittedName>
</protein>
<reference evidence="1 2" key="1">
    <citation type="submission" date="2017-11" db="EMBL/GenBank/DDBJ databases">
        <authorList>
            <person name="Kracher B."/>
        </authorList>
    </citation>
    <scope>NUCLEOTIDE SEQUENCE [LARGE SCALE GENOMIC DNA]</scope>
    <source>
        <strain evidence="1 2">RACE1</strain>
    </source>
</reference>
<dbReference type="VEuPathDB" id="FungiDB:BLGHR1_17047"/>
<dbReference type="AlphaFoldDB" id="A0A383V0W5"/>
<dbReference type="SUPFAM" id="SSF57903">
    <property type="entry name" value="FYVE/PHD zinc finger"/>
    <property type="match status" value="1"/>
</dbReference>
<proteinExistence type="predicted"/>
<name>A0A383V0W5_BLUHO</name>
<dbReference type="EMBL" id="UNSH01000090">
    <property type="protein sequence ID" value="SZF06244.1"/>
    <property type="molecule type" value="Genomic_DNA"/>
</dbReference>
<dbReference type="InterPro" id="IPR011011">
    <property type="entry name" value="Znf_FYVE_PHD"/>
</dbReference>
<dbReference type="Proteomes" id="UP000275772">
    <property type="component" value="Unassembled WGS sequence"/>
</dbReference>
<sequence length="434" mass="48580">MTEPLSSPNINKAFKHLDLRAPCSTDSHRLSNSQNLALRDGMVVAAKLEEKDQLPTLGKLDARDERKICDQALASDTEVPTDNPNREKAVTKAMGCYPVIREVISYIDLNSLDALSSSCRQVRVNLLQYRKQLIKSTLRCENEVVLSCIEHNYQNYLVEREKNTRNHGVGRCARDFVDHCRRCDRVVCRNCVIKPPTSALLRFRHRRLCLMCSQIDLSSLVNSRSASFGTALSYICHKTVNQSGNFSKTYFCSCVSDRIWLCKACGQSVCSADQDYERIWKWCTRYLPSLGAINTSIGDGGCGVPCGLGENCAKAREVEMEIDCDAEDARENYLDNTSGKRTGRWCTSGSSQVGPGYKRHEIEGIGGVMKKKLVKIVRVGASVSEWRDDSVVDNFLAKERDGSARSWCAWCRKIIPSMADRNLQISTQDSSGLD</sequence>
<evidence type="ECO:0000313" key="1">
    <source>
        <dbReference type="EMBL" id="SZF06244.1"/>
    </source>
</evidence>
<gene>
    <name evidence="1" type="ORF">BLGHR1_17047</name>
</gene>
<accession>A0A383V0W5</accession>